<proteinExistence type="predicted"/>
<sequence length="145" mass="16851">MGSDGNCKQCPGKCHWLKHCNMKYRWEYKEVKEKQTVKELKEKYLKASKAKGTVQEVIARMKAEYKRLQNGVMDMMKWAAECLNRLGEIALKPDPLSTPEYIDLLIEGEKAEGNLVWNQGVQYLMEVREQEELMGKARRGEPVLK</sequence>
<organism evidence="1 2">
    <name type="scientific">Dissostichus eleginoides</name>
    <name type="common">Patagonian toothfish</name>
    <name type="synonym">Dissostichus amissus</name>
    <dbReference type="NCBI Taxonomy" id="100907"/>
    <lineage>
        <taxon>Eukaryota</taxon>
        <taxon>Metazoa</taxon>
        <taxon>Chordata</taxon>
        <taxon>Craniata</taxon>
        <taxon>Vertebrata</taxon>
        <taxon>Euteleostomi</taxon>
        <taxon>Actinopterygii</taxon>
        <taxon>Neopterygii</taxon>
        <taxon>Teleostei</taxon>
        <taxon>Neoteleostei</taxon>
        <taxon>Acanthomorphata</taxon>
        <taxon>Eupercaria</taxon>
        <taxon>Perciformes</taxon>
        <taxon>Notothenioidei</taxon>
        <taxon>Nototheniidae</taxon>
        <taxon>Dissostichus</taxon>
    </lineage>
</organism>
<protein>
    <submittedName>
        <fullName evidence="1">Expansin-B6</fullName>
    </submittedName>
</protein>
<comment type="caution">
    <text evidence="1">The sequence shown here is derived from an EMBL/GenBank/DDBJ whole genome shotgun (WGS) entry which is preliminary data.</text>
</comment>
<evidence type="ECO:0000313" key="2">
    <source>
        <dbReference type="Proteomes" id="UP001228049"/>
    </source>
</evidence>
<accession>A0AAD9B9P5</accession>
<dbReference type="Proteomes" id="UP001228049">
    <property type="component" value="Unassembled WGS sequence"/>
</dbReference>
<evidence type="ECO:0000313" key="1">
    <source>
        <dbReference type="EMBL" id="KAK1879656.1"/>
    </source>
</evidence>
<dbReference type="EMBL" id="JASDAP010000026">
    <property type="protein sequence ID" value="KAK1879656.1"/>
    <property type="molecule type" value="Genomic_DNA"/>
</dbReference>
<dbReference type="AlphaFoldDB" id="A0AAD9B9P5"/>
<reference evidence="1" key="1">
    <citation type="submission" date="2023-04" db="EMBL/GenBank/DDBJ databases">
        <title>Chromosome-level genome of Chaenocephalus aceratus.</title>
        <authorList>
            <person name="Park H."/>
        </authorList>
    </citation>
    <scope>NUCLEOTIDE SEQUENCE</scope>
    <source>
        <strain evidence="1">DE</strain>
        <tissue evidence="1">Muscle</tissue>
    </source>
</reference>
<dbReference type="PANTHER" id="PTHR32046:SF11">
    <property type="entry name" value="IMMUNE-ASSOCIATED NUCLEOTIDE-BINDING PROTEIN 10-LIKE"/>
    <property type="match status" value="1"/>
</dbReference>
<keyword evidence="2" id="KW-1185">Reference proteome</keyword>
<gene>
    <name evidence="1" type="ORF">KUDE01_027773</name>
</gene>
<name>A0AAD9B9P5_DISEL</name>
<dbReference type="PANTHER" id="PTHR32046">
    <property type="entry name" value="G DOMAIN-CONTAINING PROTEIN"/>
    <property type="match status" value="1"/>
</dbReference>